<protein>
    <submittedName>
        <fullName evidence="1">Uncharacterized protein</fullName>
    </submittedName>
</protein>
<reference evidence="1 2" key="1">
    <citation type="submission" date="2024-10" db="EMBL/GenBank/DDBJ databases">
        <title>The Natural Products Discovery Center: Release of the First 8490 Sequenced Strains for Exploring Actinobacteria Biosynthetic Diversity.</title>
        <authorList>
            <person name="Kalkreuter E."/>
            <person name="Kautsar S.A."/>
            <person name="Yang D."/>
            <person name="Bader C.D."/>
            <person name="Teijaro C.N."/>
            <person name="Fluegel L."/>
            <person name="Davis C.M."/>
            <person name="Simpson J.R."/>
            <person name="Lauterbach L."/>
            <person name="Steele A.D."/>
            <person name="Gui C."/>
            <person name="Meng S."/>
            <person name="Li G."/>
            <person name="Viehrig K."/>
            <person name="Ye F."/>
            <person name="Su P."/>
            <person name="Kiefer A.F."/>
            <person name="Nichols A."/>
            <person name="Cepeda A.J."/>
            <person name="Yan W."/>
            <person name="Fan B."/>
            <person name="Jiang Y."/>
            <person name="Adhikari A."/>
            <person name="Zheng C.-J."/>
            <person name="Schuster L."/>
            <person name="Cowan T.M."/>
            <person name="Smanski M.J."/>
            <person name="Chevrette M.G."/>
            <person name="De Carvalho L.P.S."/>
            <person name="Shen B."/>
        </authorList>
    </citation>
    <scope>NUCLEOTIDE SEQUENCE [LARGE SCALE GENOMIC DNA]</scope>
    <source>
        <strain evidence="1 2">NPDC006488</strain>
    </source>
</reference>
<sequence length="66" mass="7668">MDRYSIRRRLHQARARRAHHRRWLTSHSVTQIAKSQKYQRQLSAEVTVTSVVSCRALPVVTVLTVA</sequence>
<dbReference type="EMBL" id="JBIAHM010000020">
    <property type="protein sequence ID" value="MFE9605477.1"/>
    <property type="molecule type" value="Genomic_DNA"/>
</dbReference>
<comment type="caution">
    <text evidence="1">The sequence shown here is derived from an EMBL/GenBank/DDBJ whole genome shotgun (WGS) entry which is preliminary data.</text>
</comment>
<accession>A0ABW6MH57</accession>
<evidence type="ECO:0000313" key="2">
    <source>
        <dbReference type="Proteomes" id="UP001601303"/>
    </source>
</evidence>
<organism evidence="1 2">
    <name type="scientific">Streptomyces hokutonensis</name>
    <dbReference type="NCBI Taxonomy" id="1306990"/>
    <lineage>
        <taxon>Bacteria</taxon>
        <taxon>Bacillati</taxon>
        <taxon>Actinomycetota</taxon>
        <taxon>Actinomycetes</taxon>
        <taxon>Kitasatosporales</taxon>
        <taxon>Streptomycetaceae</taxon>
        <taxon>Streptomyces</taxon>
    </lineage>
</organism>
<dbReference type="Proteomes" id="UP001601303">
    <property type="component" value="Unassembled WGS sequence"/>
</dbReference>
<proteinExistence type="predicted"/>
<dbReference type="RefSeq" id="WP_388114249.1">
    <property type="nucleotide sequence ID" value="NZ_JBIAHM010000020.1"/>
</dbReference>
<name>A0ABW6MH57_9ACTN</name>
<evidence type="ECO:0000313" key="1">
    <source>
        <dbReference type="EMBL" id="MFE9605477.1"/>
    </source>
</evidence>
<keyword evidence="2" id="KW-1185">Reference proteome</keyword>
<gene>
    <name evidence="1" type="ORF">ACFYNQ_43900</name>
</gene>